<accession>A0ABV4YD97</accession>
<evidence type="ECO:0008006" key="3">
    <source>
        <dbReference type="Google" id="ProtNLM"/>
    </source>
</evidence>
<keyword evidence="2" id="KW-1185">Reference proteome</keyword>
<dbReference type="Proteomes" id="UP001576776">
    <property type="component" value="Unassembled WGS sequence"/>
</dbReference>
<gene>
    <name evidence="1" type="ORF">ACE1B6_16105</name>
</gene>
<proteinExistence type="predicted"/>
<dbReference type="EMBL" id="JBHFNS010000062">
    <property type="protein sequence ID" value="MFB2936775.1"/>
    <property type="molecule type" value="Genomic_DNA"/>
</dbReference>
<dbReference type="RefSeq" id="WP_413258270.1">
    <property type="nucleotide sequence ID" value="NZ_JBHFNS010000062.1"/>
</dbReference>
<organism evidence="1 2">
    <name type="scientific">Floridaenema fluviatile BLCC-F154</name>
    <dbReference type="NCBI Taxonomy" id="3153640"/>
    <lineage>
        <taxon>Bacteria</taxon>
        <taxon>Bacillati</taxon>
        <taxon>Cyanobacteriota</taxon>
        <taxon>Cyanophyceae</taxon>
        <taxon>Oscillatoriophycideae</taxon>
        <taxon>Aerosakkonematales</taxon>
        <taxon>Aerosakkonemataceae</taxon>
        <taxon>Floridanema</taxon>
        <taxon>Floridanema fluviatile</taxon>
    </lineage>
</organism>
<protein>
    <recommendedName>
        <fullName evidence="3">Pre-mRNA-splicing factor SYF2</fullName>
    </recommendedName>
</protein>
<evidence type="ECO:0000313" key="2">
    <source>
        <dbReference type="Proteomes" id="UP001576776"/>
    </source>
</evidence>
<evidence type="ECO:0000313" key="1">
    <source>
        <dbReference type="EMBL" id="MFB2936775.1"/>
    </source>
</evidence>
<sequence>MEFVRQLFRSPEYYECKSDQELTNLQAHATERMDTAKRTNKAFQAKKKTLKANEQIITDNLEYWEEDAQSKTNVAKVWGKTGKKMGKLAPKFAGALAGGVQADQQARTRVQELTAKYGNVARNGNVSVQIPGLPGGF</sequence>
<name>A0ABV4YD97_9CYAN</name>
<comment type="caution">
    <text evidence="1">The sequence shown here is derived from an EMBL/GenBank/DDBJ whole genome shotgun (WGS) entry which is preliminary data.</text>
</comment>
<reference evidence="1 2" key="1">
    <citation type="submission" date="2024-09" db="EMBL/GenBank/DDBJ databases">
        <title>Floridaenema gen nov. (Aerosakkonemataceae, Aerosakkonematales ord. nov., Cyanobacteria) from benthic tropical and subtropical fresh waters, with the description of four new species.</title>
        <authorList>
            <person name="Moretto J.A."/>
            <person name="Berthold D.E."/>
            <person name="Lefler F.W."/>
            <person name="Huang I.-S."/>
            <person name="Laughinghouse H. IV."/>
        </authorList>
    </citation>
    <scope>NUCLEOTIDE SEQUENCE [LARGE SCALE GENOMIC DNA]</scope>
    <source>
        <strain evidence="1 2">BLCC-F154</strain>
    </source>
</reference>